<evidence type="ECO:0000313" key="2">
    <source>
        <dbReference type="Proteomes" id="UP000005951"/>
    </source>
</evidence>
<gene>
    <name evidence="1" type="ORF">WSS_A40290</name>
</gene>
<sequence>MSELIAAGGADVTQIAAVAERYGLHFGEPDWLPDVIARYALTPS</sequence>
<evidence type="ECO:0000313" key="1">
    <source>
        <dbReference type="EMBL" id="EKT76917.1"/>
    </source>
</evidence>
<organism evidence="1 2">
    <name type="scientific">Rhodococcus opacus M213</name>
    <dbReference type="NCBI Taxonomy" id="1129896"/>
    <lineage>
        <taxon>Bacteria</taxon>
        <taxon>Bacillati</taxon>
        <taxon>Actinomycetota</taxon>
        <taxon>Actinomycetes</taxon>
        <taxon>Mycobacteriales</taxon>
        <taxon>Nocardiaceae</taxon>
        <taxon>Rhodococcus</taxon>
    </lineage>
</organism>
<proteinExistence type="predicted"/>
<name>K8XF44_RHOOP</name>
<reference evidence="1 2" key="1">
    <citation type="journal article" date="2013" name="Genome Announc.">
        <title>Draft Genome Sequence of Rhodococcus opacus Strain M213 Shows a Diverse Catabolic Potential.</title>
        <authorList>
            <person name="Pathak A."/>
            <person name="Green S.J."/>
            <person name="Ogram A."/>
            <person name="Chauhan A."/>
        </authorList>
    </citation>
    <scope>NUCLEOTIDE SEQUENCE [LARGE SCALE GENOMIC DNA]</scope>
    <source>
        <strain evidence="1 2">M213</strain>
    </source>
</reference>
<dbReference type="AlphaFoldDB" id="K8XF44"/>
<accession>K8XF44</accession>
<dbReference type="Proteomes" id="UP000005951">
    <property type="component" value="Unassembled WGS sequence"/>
</dbReference>
<protein>
    <submittedName>
        <fullName evidence="1">Uncharacterized protein</fullName>
    </submittedName>
</protein>
<dbReference type="RefSeq" id="WP_005264806.1">
    <property type="nucleotide sequence ID" value="NZ_AJYC02000182.1"/>
</dbReference>
<comment type="caution">
    <text evidence="1">The sequence shown here is derived from an EMBL/GenBank/DDBJ whole genome shotgun (WGS) entry which is preliminary data.</text>
</comment>
<dbReference type="EMBL" id="AJYC02000182">
    <property type="protein sequence ID" value="EKT76917.1"/>
    <property type="molecule type" value="Genomic_DNA"/>
</dbReference>